<dbReference type="InterPro" id="IPR001789">
    <property type="entry name" value="Sig_transdc_resp-reg_receiver"/>
</dbReference>
<dbReference type="CDD" id="cd19935">
    <property type="entry name" value="REC_OmpR_CusR-like"/>
    <property type="match status" value="1"/>
</dbReference>
<evidence type="ECO:0000313" key="10">
    <source>
        <dbReference type="EMBL" id="MBO3269038.1"/>
    </source>
</evidence>
<evidence type="ECO:0000256" key="5">
    <source>
        <dbReference type="ARBA" id="ARBA00023163"/>
    </source>
</evidence>
<evidence type="ECO:0000313" key="11">
    <source>
        <dbReference type="Proteomes" id="UP000670527"/>
    </source>
</evidence>
<dbReference type="PANTHER" id="PTHR48111:SF22">
    <property type="entry name" value="REGULATOR OF RPOS"/>
    <property type="match status" value="1"/>
</dbReference>
<evidence type="ECO:0000259" key="9">
    <source>
        <dbReference type="PROSITE" id="PS51755"/>
    </source>
</evidence>
<dbReference type="RefSeq" id="WP_185283010.1">
    <property type="nucleotide sequence ID" value="NZ_JAGETX010000001.1"/>
</dbReference>
<sequence length="225" mass="25666">MKILLVEDELKVVTVLKKGFEEEEYAVDVAFDGKTGHLMSLSNQYDIIVLDISLPIFNGYELCELIRRRNVHVPILMLTALGTTDNKVEALNLGADDYVVKPFEFKELLARVRALTRRANPDYGPTLLQADNLELNTLTKVVRSGDTQISLTAREFSLLELLLQHKNEVLSRTYIAEQVWALNFDTGTNVVDVYINYLRNKIDKPFKRRLIQTVVGMGYSLRDSE</sequence>
<evidence type="ECO:0000256" key="6">
    <source>
        <dbReference type="PROSITE-ProRule" id="PRU00169"/>
    </source>
</evidence>
<comment type="caution">
    <text evidence="10">The sequence shown here is derived from an EMBL/GenBank/DDBJ whole genome shotgun (WGS) entry which is preliminary data.</text>
</comment>
<evidence type="ECO:0000256" key="1">
    <source>
        <dbReference type="ARBA" id="ARBA00022553"/>
    </source>
</evidence>
<dbReference type="PROSITE" id="PS50110">
    <property type="entry name" value="RESPONSE_REGULATORY"/>
    <property type="match status" value="1"/>
</dbReference>
<dbReference type="SUPFAM" id="SSF46894">
    <property type="entry name" value="C-terminal effector domain of the bipartite response regulators"/>
    <property type="match status" value="1"/>
</dbReference>
<accession>A0ABS3T750</accession>
<keyword evidence="2" id="KW-0902">Two-component regulatory system</keyword>
<feature type="DNA-binding region" description="OmpR/PhoB-type" evidence="7">
    <location>
        <begin position="125"/>
        <end position="223"/>
    </location>
</feature>
<keyword evidence="11" id="KW-1185">Reference proteome</keyword>
<keyword evidence="1 6" id="KW-0597">Phosphoprotein</keyword>
<dbReference type="InterPro" id="IPR036388">
    <property type="entry name" value="WH-like_DNA-bd_sf"/>
</dbReference>
<keyword evidence="5" id="KW-0804">Transcription</keyword>
<gene>
    <name evidence="10" type="ORF">J4D97_00130</name>
</gene>
<dbReference type="SMART" id="SM00448">
    <property type="entry name" value="REC"/>
    <property type="match status" value="1"/>
</dbReference>
<dbReference type="InterPro" id="IPR016032">
    <property type="entry name" value="Sig_transdc_resp-reg_C-effctor"/>
</dbReference>
<keyword evidence="4 7" id="KW-0238">DNA-binding</keyword>
<dbReference type="EMBL" id="JAGETX010000001">
    <property type="protein sequence ID" value="MBO3269038.1"/>
    <property type="molecule type" value="Genomic_DNA"/>
</dbReference>
<evidence type="ECO:0000256" key="3">
    <source>
        <dbReference type="ARBA" id="ARBA00023015"/>
    </source>
</evidence>
<protein>
    <submittedName>
        <fullName evidence="10">Response regulator transcription factor</fullName>
    </submittedName>
</protein>
<evidence type="ECO:0000259" key="8">
    <source>
        <dbReference type="PROSITE" id="PS50110"/>
    </source>
</evidence>
<feature type="domain" description="OmpR/PhoB-type" evidence="9">
    <location>
        <begin position="125"/>
        <end position="223"/>
    </location>
</feature>
<evidence type="ECO:0000256" key="2">
    <source>
        <dbReference type="ARBA" id="ARBA00023012"/>
    </source>
</evidence>
<dbReference type="Proteomes" id="UP000670527">
    <property type="component" value="Unassembled WGS sequence"/>
</dbReference>
<dbReference type="CDD" id="cd00383">
    <property type="entry name" value="trans_reg_C"/>
    <property type="match status" value="1"/>
</dbReference>
<keyword evidence="3" id="KW-0805">Transcription regulation</keyword>
<dbReference type="Gene3D" id="6.10.250.690">
    <property type="match status" value="1"/>
</dbReference>
<dbReference type="Pfam" id="PF00486">
    <property type="entry name" value="Trans_reg_C"/>
    <property type="match status" value="1"/>
</dbReference>
<feature type="modified residue" description="4-aspartylphosphate" evidence="6">
    <location>
        <position position="51"/>
    </location>
</feature>
<dbReference type="Gene3D" id="3.40.50.2300">
    <property type="match status" value="1"/>
</dbReference>
<organism evidence="10 11">
    <name type="scientific">Hymenobacter defluvii</name>
    <dbReference type="NCBI Taxonomy" id="2054411"/>
    <lineage>
        <taxon>Bacteria</taxon>
        <taxon>Pseudomonadati</taxon>
        <taxon>Bacteroidota</taxon>
        <taxon>Cytophagia</taxon>
        <taxon>Cytophagales</taxon>
        <taxon>Hymenobacteraceae</taxon>
        <taxon>Hymenobacter</taxon>
    </lineage>
</organism>
<dbReference type="PROSITE" id="PS51755">
    <property type="entry name" value="OMPR_PHOB"/>
    <property type="match status" value="1"/>
</dbReference>
<dbReference type="PANTHER" id="PTHR48111">
    <property type="entry name" value="REGULATOR OF RPOS"/>
    <property type="match status" value="1"/>
</dbReference>
<dbReference type="InterPro" id="IPR011006">
    <property type="entry name" value="CheY-like_superfamily"/>
</dbReference>
<dbReference type="InterPro" id="IPR039420">
    <property type="entry name" value="WalR-like"/>
</dbReference>
<evidence type="ECO:0000256" key="4">
    <source>
        <dbReference type="ARBA" id="ARBA00023125"/>
    </source>
</evidence>
<dbReference type="SUPFAM" id="SSF52172">
    <property type="entry name" value="CheY-like"/>
    <property type="match status" value="1"/>
</dbReference>
<dbReference type="Pfam" id="PF00072">
    <property type="entry name" value="Response_reg"/>
    <property type="match status" value="1"/>
</dbReference>
<reference evidence="10 11" key="1">
    <citation type="submission" date="2021-03" db="EMBL/GenBank/DDBJ databases">
        <authorList>
            <person name="Kim M.K."/>
        </authorList>
    </citation>
    <scope>NUCLEOTIDE SEQUENCE [LARGE SCALE GENOMIC DNA]</scope>
    <source>
        <strain evidence="10 11">BT507</strain>
    </source>
</reference>
<evidence type="ECO:0000256" key="7">
    <source>
        <dbReference type="PROSITE-ProRule" id="PRU01091"/>
    </source>
</evidence>
<name>A0ABS3T750_9BACT</name>
<dbReference type="SMART" id="SM00862">
    <property type="entry name" value="Trans_reg_C"/>
    <property type="match status" value="1"/>
</dbReference>
<proteinExistence type="predicted"/>
<dbReference type="InterPro" id="IPR001867">
    <property type="entry name" value="OmpR/PhoB-type_DNA-bd"/>
</dbReference>
<dbReference type="Gene3D" id="1.10.10.10">
    <property type="entry name" value="Winged helix-like DNA-binding domain superfamily/Winged helix DNA-binding domain"/>
    <property type="match status" value="1"/>
</dbReference>
<feature type="domain" description="Response regulatory" evidence="8">
    <location>
        <begin position="2"/>
        <end position="116"/>
    </location>
</feature>